<dbReference type="SUPFAM" id="SSF46785">
    <property type="entry name" value="Winged helix' DNA-binding domain"/>
    <property type="match status" value="1"/>
</dbReference>
<name>A0ABY4FQA6_9MICO</name>
<dbReference type="RefSeq" id="WP_244693702.1">
    <property type="nucleotide sequence ID" value="NZ_CP095044.1"/>
</dbReference>
<dbReference type="Gene3D" id="1.10.10.10">
    <property type="entry name" value="Winged helix-like DNA-binding domain superfamily/Winged helix DNA-binding domain"/>
    <property type="match status" value="1"/>
</dbReference>
<sequence length="163" mass="17846">MHDAEEPRELDAAELEVWADFATLLERLPGALDAQLQRDSGLSHFEHGILTALDRAPGRSLRMSTLAGYASSTPSRLSRAMSRLEAKGWVRRSPDPDDGRSIRGELTEAGREMVAGSTPGHHALVRRLVFDSLTAAQLRQLSTISRRISTAVDPAPAWRPAAR</sequence>
<dbReference type="Pfam" id="PF12802">
    <property type="entry name" value="MarR_2"/>
    <property type="match status" value="1"/>
</dbReference>
<evidence type="ECO:0000259" key="1">
    <source>
        <dbReference type="PROSITE" id="PS50995"/>
    </source>
</evidence>
<organism evidence="2 3">
    <name type="scientific">Leucobacter allii</name>
    <dbReference type="NCBI Taxonomy" id="2932247"/>
    <lineage>
        <taxon>Bacteria</taxon>
        <taxon>Bacillati</taxon>
        <taxon>Actinomycetota</taxon>
        <taxon>Actinomycetes</taxon>
        <taxon>Micrococcales</taxon>
        <taxon>Microbacteriaceae</taxon>
        <taxon>Leucobacter</taxon>
    </lineage>
</organism>
<gene>
    <name evidence="2" type="ORF">MUN78_06475</name>
</gene>
<dbReference type="InterPro" id="IPR036390">
    <property type="entry name" value="WH_DNA-bd_sf"/>
</dbReference>
<protein>
    <submittedName>
        <fullName evidence="2">MarR family transcriptional regulator</fullName>
    </submittedName>
</protein>
<accession>A0ABY4FQA6</accession>
<dbReference type="InterPro" id="IPR036388">
    <property type="entry name" value="WH-like_DNA-bd_sf"/>
</dbReference>
<dbReference type="Proteomes" id="UP000831786">
    <property type="component" value="Chromosome"/>
</dbReference>
<evidence type="ECO:0000313" key="3">
    <source>
        <dbReference type="Proteomes" id="UP000831786"/>
    </source>
</evidence>
<dbReference type="EMBL" id="CP095045">
    <property type="protein sequence ID" value="UOQ58473.1"/>
    <property type="molecule type" value="Genomic_DNA"/>
</dbReference>
<evidence type="ECO:0000313" key="2">
    <source>
        <dbReference type="EMBL" id="UOQ58473.1"/>
    </source>
</evidence>
<dbReference type="SMART" id="SM00347">
    <property type="entry name" value="HTH_MARR"/>
    <property type="match status" value="1"/>
</dbReference>
<keyword evidence="3" id="KW-1185">Reference proteome</keyword>
<dbReference type="InterPro" id="IPR039422">
    <property type="entry name" value="MarR/SlyA-like"/>
</dbReference>
<dbReference type="InterPro" id="IPR000835">
    <property type="entry name" value="HTH_MarR-typ"/>
</dbReference>
<dbReference type="PANTHER" id="PTHR33164">
    <property type="entry name" value="TRANSCRIPTIONAL REGULATOR, MARR FAMILY"/>
    <property type="match status" value="1"/>
</dbReference>
<feature type="domain" description="HTH marR-type" evidence="1">
    <location>
        <begin position="18"/>
        <end position="150"/>
    </location>
</feature>
<proteinExistence type="predicted"/>
<dbReference type="PRINTS" id="PR00598">
    <property type="entry name" value="HTHMARR"/>
</dbReference>
<reference evidence="2 3" key="1">
    <citation type="submission" date="2022-04" db="EMBL/GenBank/DDBJ databases">
        <title>Leucobacter sp. isolated from rhizosphere of garlic.</title>
        <authorList>
            <person name="Won M."/>
            <person name="Lee C.-M."/>
            <person name="Woen H.-Y."/>
            <person name="Kwon S.-W."/>
        </authorList>
    </citation>
    <scope>NUCLEOTIDE SEQUENCE [LARGE SCALE GENOMIC DNA]</scope>
    <source>
        <strain evidence="2 3">H21R-40</strain>
    </source>
</reference>
<dbReference type="PANTHER" id="PTHR33164:SF99">
    <property type="entry name" value="MARR FAMILY REGULATORY PROTEIN"/>
    <property type="match status" value="1"/>
</dbReference>
<dbReference type="PROSITE" id="PS50995">
    <property type="entry name" value="HTH_MARR_2"/>
    <property type="match status" value="1"/>
</dbReference>